<reference evidence="5 6" key="1">
    <citation type="submission" date="2022-03" db="EMBL/GenBank/DDBJ databases">
        <authorList>
            <person name="Macdonald S."/>
            <person name="Ahmed S."/>
            <person name="Newling K."/>
        </authorList>
    </citation>
    <scope>NUCLEOTIDE SEQUENCE [LARGE SCALE GENOMIC DNA]</scope>
</reference>
<dbReference type="Proteomes" id="UP001642260">
    <property type="component" value="Unassembled WGS sequence"/>
</dbReference>
<comment type="similarity">
    <text evidence="1">Belongs to the jacalin lectin family.</text>
</comment>
<evidence type="ECO:0000259" key="4">
    <source>
        <dbReference type="PROSITE" id="PS51752"/>
    </source>
</evidence>
<dbReference type="InterPro" id="IPR033734">
    <property type="entry name" value="Jacalin-like_lectin_dom_plant"/>
</dbReference>
<comment type="caution">
    <text evidence="5">The sequence shown here is derived from an EMBL/GenBank/DDBJ whole genome shotgun (WGS) entry which is preliminary data.</text>
</comment>
<keyword evidence="6" id="KW-1185">Reference proteome</keyword>
<dbReference type="InterPro" id="IPR036404">
    <property type="entry name" value="Jacalin-like_lectin_dom_sf"/>
</dbReference>
<dbReference type="CDD" id="cd09612">
    <property type="entry name" value="Jacalin"/>
    <property type="match status" value="3"/>
</dbReference>
<dbReference type="PANTHER" id="PTHR47293:SF66">
    <property type="entry name" value="JACALIN-RELATED LECTIN 11-RELATED"/>
    <property type="match status" value="1"/>
</dbReference>
<feature type="domain" description="Jacalin-type lectin" evidence="4">
    <location>
        <begin position="296"/>
        <end position="439"/>
    </location>
</feature>
<name>A0ABC8J1N0_ERUVS</name>
<dbReference type="Gene3D" id="2.100.10.30">
    <property type="entry name" value="Jacalin-like lectin domain"/>
    <property type="match status" value="3"/>
</dbReference>
<gene>
    <name evidence="5" type="ORF">ERUC_LOCUS4942</name>
</gene>
<dbReference type="InterPro" id="IPR001229">
    <property type="entry name" value="Jacalin-like_lectin_dom"/>
</dbReference>
<evidence type="ECO:0000256" key="3">
    <source>
        <dbReference type="ARBA" id="ARBA00022737"/>
    </source>
</evidence>
<sequence>MAQTLEAEGGKGGNKWDDSADNENVTKIIVRGGLEGIQYVQFDYVKNGQTKSGPIHGTMGKGFTQQPFEINQLKDEHLVSVKGWYDNVSGVIQGLQFETNHKTSDVIGYEDGNYTKFTLEVSGKKIIGFHGYAEANLNSLGAYFTTLPPIKQAYEGGSGGAYWDDGAYTGVRKVYITYTNAEIKHIKTDYDNGGILKTIAHGSQQGTTAEFVIDYPNEYITSVEGSCDQGSAPSNRARSLTFKTSKGRVSPTYGNVFSRKFVFESKGRALVGFHGRCGFAIDALGAWFGPVPIPPSEKLQAKGGNGGDLWDDGAFDGLKKIYVGQGQNGVVSVKFEYYKNNSVVAKDDHGKTTLLGYEEFEVDFPNEYITAVEGCYDKILGSENGVITMLKFKTNKRTSPQFGMDSASSFVVEKKGYKIVGFHGNASHEVHQLGVHVVPITQ</sequence>
<proteinExistence type="inferred from homology"/>
<keyword evidence="2" id="KW-0430">Lectin</keyword>
<dbReference type="PANTHER" id="PTHR47293">
    <property type="entry name" value="JACALIN-RELATED LECTIN 3"/>
    <property type="match status" value="1"/>
</dbReference>
<dbReference type="PROSITE" id="PS51752">
    <property type="entry name" value="JACALIN_LECTIN"/>
    <property type="match status" value="3"/>
</dbReference>
<feature type="domain" description="Jacalin-type lectin" evidence="4">
    <location>
        <begin position="149"/>
        <end position="290"/>
    </location>
</feature>
<evidence type="ECO:0000313" key="5">
    <source>
        <dbReference type="EMBL" id="CAH8307489.1"/>
    </source>
</evidence>
<feature type="domain" description="Jacalin-type lectin" evidence="4">
    <location>
        <begin position="2"/>
        <end position="146"/>
    </location>
</feature>
<dbReference type="SMART" id="SM00915">
    <property type="entry name" value="Jacalin"/>
    <property type="match status" value="3"/>
</dbReference>
<dbReference type="AlphaFoldDB" id="A0ABC8J1N0"/>
<dbReference type="SUPFAM" id="SSF51101">
    <property type="entry name" value="Mannose-binding lectins"/>
    <property type="match status" value="3"/>
</dbReference>
<dbReference type="EMBL" id="CAKOAT010067377">
    <property type="protein sequence ID" value="CAH8307489.1"/>
    <property type="molecule type" value="Genomic_DNA"/>
</dbReference>
<dbReference type="FunFam" id="2.100.10.30:FF:000001">
    <property type="entry name" value="Jacalin-related lectin 33"/>
    <property type="match status" value="3"/>
</dbReference>
<evidence type="ECO:0000256" key="1">
    <source>
        <dbReference type="ARBA" id="ARBA00006568"/>
    </source>
</evidence>
<evidence type="ECO:0000256" key="2">
    <source>
        <dbReference type="ARBA" id="ARBA00022734"/>
    </source>
</evidence>
<dbReference type="GO" id="GO:0030246">
    <property type="term" value="F:carbohydrate binding"/>
    <property type="evidence" value="ECO:0007669"/>
    <property type="project" value="UniProtKB-KW"/>
</dbReference>
<dbReference type="Pfam" id="PF01419">
    <property type="entry name" value="Jacalin"/>
    <property type="match status" value="3"/>
</dbReference>
<evidence type="ECO:0000313" key="6">
    <source>
        <dbReference type="Proteomes" id="UP001642260"/>
    </source>
</evidence>
<keyword evidence="3" id="KW-0677">Repeat</keyword>
<protein>
    <recommendedName>
        <fullName evidence="4">Jacalin-type lectin domain-containing protein</fullName>
    </recommendedName>
</protein>
<accession>A0ABC8J1N0</accession>
<organism evidence="5 6">
    <name type="scientific">Eruca vesicaria subsp. sativa</name>
    <name type="common">Garden rocket</name>
    <name type="synonym">Eruca sativa</name>
    <dbReference type="NCBI Taxonomy" id="29727"/>
    <lineage>
        <taxon>Eukaryota</taxon>
        <taxon>Viridiplantae</taxon>
        <taxon>Streptophyta</taxon>
        <taxon>Embryophyta</taxon>
        <taxon>Tracheophyta</taxon>
        <taxon>Spermatophyta</taxon>
        <taxon>Magnoliopsida</taxon>
        <taxon>eudicotyledons</taxon>
        <taxon>Gunneridae</taxon>
        <taxon>Pentapetalae</taxon>
        <taxon>rosids</taxon>
        <taxon>malvids</taxon>
        <taxon>Brassicales</taxon>
        <taxon>Brassicaceae</taxon>
        <taxon>Brassiceae</taxon>
        <taxon>Eruca</taxon>
    </lineage>
</organism>